<dbReference type="Gene3D" id="1.20.80.10">
    <property type="match status" value="1"/>
</dbReference>
<dbReference type="InterPro" id="IPR019747">
    <property type="entry name" value="FERM_CS"/>
</dbReference>
<dbReference type="InterPro" id="IPR035963">
    <property type="entry name" value="FERM_2"/>
</dbReference>
<dbReference type="Gene3D" id="3.10.20.90">
    <property type="entry name" value="Phosphatidylinositol 3-kinase Catalytic Subunit, Chain A, domain 1"/>
    <property type="match status" value="1"/>
</dbReference>
<dbReference type="EMBL" id="JBJKFK010000633">
    <property type="protein sequence ID" value="KAL3315946.1"/>
    <property type="molecule type" value="Genomic_DNA"/>
</dbReference>
<dbReference type="InterPro" id="IPR018979">
    <property type="entry name" value="FERM_N"/>
</dbReference>
<dbReference type="InterPro" id="IPR019748">
    <property type="entry name" value="FERM_central"/>
</dbReference>
<dbReference type="InterPro" id="IPR011993">
    <property type="entry name" value="PH-like_dom_sf"/>
</dbReference>
<dbReference type="SUPFAM" id="SSF54236">
    <property type="entry name" value="Ubiquitin-like"/>
    <property type="match status" value="1"/>
</dbReference>
<organism evidence="2 3">
    <name type="scientific">Cichlidogyrus casuarinus</name>
    <dbReference type="NCBI Taxonomy" id="1844966"/>
    <lineage>
        <taxon>Eukaryota</taxon>
        <taxon>Metazoa</taxon>
        <taxon>Spiralia</taxon>
        <taxon>Lophotrochozoa</taxon>
        <taxon>Platyhelminthes</taxon>
        <taxon>Monogenea</taxon>
        <taxon>Monopisthocotylea</taxon>
        <taxon>Dactylogyridea</taxon>
        <taxon>Ancyrocephalidae</taxon>
        <taxon>Cichlidogyrus</taxon>
    </lineage>
</organism>
<gene>
    <name evidence="2" type="primary">PTPN3_2</name>
    <name evidence="2" type="ORF">Ciccas_005410</name>
</gene>
<dbReference type="Pfam" id="PF00373">
    <property type="entry name" value="FERM_M"/>
    <property type="match status" value="1"/>
</dbReference>
<evidence type="ECO:0000313" key="2">
    <source>
        <dbReference type="EMBL" id="KAL3315946.1"/>
    </source>
</evidence>
<dbReference type="InterPro" id="IPR029071">
    <property type="entry name" value="Ubiquitin-like_domsf"/>
</dbReference>
<evidence type="ECO:0000259" key="1">
    <source>
        <dbReference type="PROSITE" id="PS50057"/>
    </source>
</evidence>
<dbReference type="InterPro" id="IPR019749">
    <property type="entry name" value="Band_41_domain"/>
</dbReference>
<dbReference type="PROSITE" id="PS00660">
    <property type="entry name" value="FERM_1"/>
    <property type="match status" value="1"/>
</dbReference>
<dbReference type="SMART" id="SM00295">
    <property type="entry name" value="B41"/>
    <property type="match status" value="1"/>
</dbReference>
<name>A0ABD2Q8P6_9PLAT</name>
<dbReference type="Pfam" id="PF09380">
    <property type="entry name" value="FERM_C"/>
    <property type="match status" value="1"/>
</dbReference>
<dbReference type="InterPro" id="IPR018980">
    <property type="entry name" value="FERM_PH-like_C"/>
</dbReference>
<dbReference type="Proteomes" id="UP001626550">
    <property type="component" value="Unassembled WGS sequence"/>
</dbReference>
<dbReference type="InterPro" id="IPR000299">
    <property type="entry name" value="FERM_domain"/>
</dbReference>
<dbReference type="Gene3D" id="2.30.29.30">
    <property type="entry name" value="Pleckstrin-homology domain (PH domain)/Phosphotyrosine-binding domain (PTB)"/>
    <property type="match status" value="1"/>
</dbReference>
<protein>
    <submittedName>
        <fullName evidence="2">Tyrosine-protein phosphatase non-receptor type 3</fullName>
    </submittedName>
</protein>
<accession>A0ABD2Q8P6</accession>
<dbReference type="CDD" id="cd14473">
    <property type="entry name" value="FERM_B-lobe"/>
    <property type="match status" value="1"/>
</dbReference>
<evidence type="ECO:0000313" key="3">
    <source>
        <dbReference type="Proteomes" id="UP001626550"/>
    </source>
</evidence>
<dbReference type="InterPro" id="IPR014352">
    <property type="entry name" value="FERM/acyl-CoA-bd_prot_sf"/>
</dbReference>
<dbReference type="AlphaFoldDB" id="A0ABD2Q8P6"/>
<dbReference type="SUPFAM" id="SSF47031">
    <property type="entry name" value="Second domain of FERM"/>
    <property type="match status" value="1"/>
</dbReference>
<dbReference type="Pfam" id="PF09379">
    <property type="entry name" value="FERM_N"/>
    <property type="match status" value="1"/>
</dbReference>
<dbReference type="SUPFAM" id="SSF50729">
    <property type="entry name" value="PH domain-like"/>
    <property type="match status" value="1"/>
</dbReference>
<dbReference type="PRINTS" id="PR00935">
    <property type="entry name" value="BAND41"/>
</dbReference>
<dbReference type="PANTHER" id="PTHR23280">
    <property type="entry name" value="4.1 G PROTEIN"/>
    <property type="match status" value="1"/>
</dbReference>
<sequence>MFILKAMGTYDVAAAEGPDPHNRSMITCQVNFLDDKKANFKIAKNSKGHILLDLTFDFLELLERDFFGLTYTITDHGRLVQRWLDPSKQIIKHFKHSSPYNFIFGVKFYVPDPVILTEEYTRYQFFLQLRRDLAEGQLIVSRDVAAHLSGLYLQSELGPYEPSEHQPGYTNEFKFIPKQTPEFEQLAHEWHTKLGYLAPSGAELEYINICRQSDFYGSRLRPCRNESAQGISISVAANGISEFSEKKLTSLRRWDLISKITFKKKVFNMQLKSYAVEQRAQVSYYFQCMAEAKAFWQHAVACHAFFRIHDAAAATGSIDSVPFGNNSAPTITVATPNIIQRMTSKRSGGLFRWFSFRRQRDYDLDSSLGGLNRTMSTIMDLRNKNKAFDQGFQRLVSLPLLIALAT</sequence>
<dbReference type="SMART" id="SM01196">
    <property type="entry name" value="FERM_C"/>
    <property type="match status" value="1"/>
</dbReference>
<feature type="domain" description="FERM" evidence="1">
    <location>
        <begin position="26"/>
        <end position="310"/>
    </location>
</feature>
<keyword evidence="3" id="KW-1185">Reference proteome</keyword>
<reference evidence="2 3" key="1">
    <citation type="submission" date="2024-11" db="EMBL/GenBank/DDBJ databases">
        <title>Adaptive evolution of stress response genes in parasites aligns with host niche diversity.</title>
        <authorList>
            <person name="Hahn C."/>
            <person name="Resl P."/>
        </authorList>
    </citation>
    <scope>NUCLEOTIDE SEQUENCE [LARGE SCALE GENOMIC DNA]</scope>
    <source>
        <strain evidence="2">EGGRZ-B1_66</strain>
        <tissue evidence="2">Body</tissue>
    </source>
</reference>
<proteinExistence type="predicted"/>
<dbReference type="PANTHER" id="PTHR23280:SF21">
    <property type="entry name" value="PROTEIN 4.1 HOMOLOG"/>
    <property type="match status" value="1"/>
</dbReference>
<comment type="caution">
    <text evidence="2">The sequence shown here is derived from an EMBL/GenBank/DDBJ whole genome shotgun (WGS) entry which is preliminary data.</text>
</comment>
<dbReference type="PROSITE" id="PS50057">
    <property type="entry name" value="FERM_3"/>
    <property type="match status" value="1"/>
</dbReference>